<dbReference type="Proteomes" id="UP000317573">
    <property type="component" value="Unassembled WGS sequence"/>
</dbReference>
<accession>A0A562D5R5</accession>
<dbReference type="EMBL" id="VLJT01000098">
    <property type="protein sequence ID" value="TWH05096.1"/>
    <property type="molecule type" value="Genomic_DNA"/>
</dbReference>
<evidence type="ECO:0000313" key="1">
    <source>
        <dbReference type="EMBL" id="TWH05096.1"/>
    </source>
</evidence>
<sequence>MRRVGAPGPLKMPWSGLDQLRAHEARWDVIHAADPDWDDPKIDAAERVLDLVYDEGNAVVGYREGGAIRMKGRSRLDSAP</sequence>
<comment type="caution">
    <text evidence="1">The sequence shown here is derived from an EMBL/GenBank/DDBJ whole genome shotgun (WGS) entry which is preliminary data.</text>
</comment>
<protein>
    <submittedName>
        <fullName evidence="1">Uncharacterized protein</fullName>
    </submittedName>
</protein>
<dbReference type="AlphaFoldDB" id="A0A562D5R5"/>
<evidence type="ECO:0000313" key="2">
    <source>
        <dbReference type="Proteomes" id="UP000317573"/>
    </source>
</evidence>
<gene>
    <name evidence="1" type="ORF">L618_009300000030</name>
</gene>
<proteinExistence type="predicted"/>
<reference evidence="1 2" key="1">
    <citation type="submission" date="2019-07" db="EMBL/GenBank/DDBJ databases">
        <title>Genome sequencing of lignin-degrading bacterial isolates.</title>
        <authorList>
            <person name="Gladden J."/>
        </authorList>
    </citation>
    <scope>NUCLEOTIDE SEQUENCE [LARGE SCALE GENOMIC DNA]</scope>
    <source>
        <strain evidence="1 2">J45</strain>
    </source>
</reference>
<organism evidence="1 2">
    <name type="scientific">Rhodococcus rhodochrous J45</name>
    <dbReference type="NCBI Taxonomy" id="935266"/>
    <lineage>
        <taxon>Bacteria</taxon>
        <taxon>Bacillati</taxon>
        <taxon>Actinomycetota</taxon>
        <taxon>Actinomycetes</taxon>
        <taxon>Mycobacteriales</taxon>
        <taxon>Nocardiaceae</taxon>
        <taxon>Rhodococcus</taxon>
    </lineage>
</organism>
<name>A0A562D5R5_RHORH</name>